<comment type="caution">
    <text evidence="1">The sequence shown here is derived from an EMBL/GenBank/DDBJ whole genome shotgun (WGS) entry which is preliminary data.</text>
</comment>
<proteinExistence type="predicted"/>
<evidence type="ECO:0000313" key="1">
    <source>
        <dbReference type="EMBL" id="EFB1700589.1"/>
    </source>
</evidence>
<sequence>MIHHTIVVTGESCGAARYRNVSKLTISKHSIFGISYNFNDAVLIQHAILQITKKKPPAKAVVKSVSAEEYYYNTSEVSGASRNT</sequence>
<reference evidence="1 2" key="1">
    <citation type="submission" date="2019-06" db="EMBL/GenBank/DDBJ databases">
        <authorList>
            <consortium name="GenomeTrakr network: Whole genome sequencing for foodborne pathogen traceback"/>
        </authorList>
    </citation>
    <scope>NUCLEOTIDE SEQUENCE [LARGE SCALE GENOMIC DNA]</scope>
    <source>
        <strain evidence="1 2">PSU-1847</strain>
    </source>
</reference>
<protein>
    <submittedName>
        <fullName evidence="1">Uncharacterized protein</fullName>
    </submittedName>
</protein>
<dbReference type="EMBL" id="AASDBN010000090">
    <property type="protein sequence ID" value="EFB1700589.1"/>
    <property type="molecule type" value="Genomic_DNA"/>
</dbReference>
<accession>A0A8S7C288</accession>
<dbReference type="AlphaFoldDB" id="A0A8S7C288"/>
<dbReference type="RefSeq" id="WP_134876106.1">
    <property type="nucleotide sequence ID" value="NZ_CP025753.1"/>
</dbReference>
<evidence type="ECO:0000313" key="2">
    <source>
        <dbReference type="Proteomes" id="UP000533284"/>
    </source>
</evidence>
<organism evidence="1 2">
    <name type="scientific">Escherichia coli</name>
    <dbReference type="NCBI Taxonomy" id="562"/>
    <lineage>
        <taxon>Bacteria</taxon>
        <taxon>Pseudomonadati</taxon>
        <taxon>Pseudomonadota</taxon>
        <taxon>Gammaproteobacteria</taxon>
        <taxon>Enterobacterales</taxon>
        <taxon>Enterobacteriaceae</taxon>
        <taxon>Escherichia</taxon>
    </lineage>
</organism>
<dbReference type="Proteomes" id="UP000533284">
    <property type="component" value="Unassembled WGS sequence"/>
</dbReference>
<gene>
    <name evidence="1" type="ORF">FJQ40_25060</name>
</gene>
<name>A0A8S7C288_ECOLX</name>